<proteinExistence type="predicted"/>
<name>A0ACC0VY30_9STRA</name>
<evidence type="ECO:0000313" key="2">
    <source>
        <dbReference type="Proteomes" id="UP001163321"/>
    </source>
</evidence>
<evidence type="ECO:0000313" key="1">
    <source>
        <dbReference type="EMBL" id="KAI9911177.1"/>
    </source>
</evidence>
<dbReference type="Proteomes" id="UP001163321">
    <property type="component" value="Chromosome 5"/>
</dbReference>
<dbReference type="EMBL" id="CM047584">
    <property type="protein sequence ID" value="KAI9911177.1"/>
    <property type="molecule type" value="Genomic_DNA"/>
</dbReference>
<accession>A0ACC0VY30</accession>
<reference evidence="1 2" key="1">
    <citation type="journal article" date="2022" name="bioRxiv">
        <title>The genome of the oomycete Peronosclerospora sorghi, a cosmopolitan pathogen of maize and sorghum, is inflated with dispersed pseudogenes.</title>
        <authorList>
            <person name="Fletcher K."/>
            <person name="Martin F."/>
            <person name="Isakeit T."/>
            <person name="Cavanaugh K."/>
            <person name="Magill C."/>
            <person name="Michelmore R."/>
        </authorList>
    </citation>
    <scope>NUCLEOTIDE SEQUENCE [LARGE SCALE GENOMIC DNA]</scope>
    <source>
        <strain evidence="1">P6</strain>
    </source>
</reference>
<keyword evidence="2" id="KW-1185">Reference proteome</keyword>
<sequence length="196" mass="22661">MKIQLILKAYWKFPRYLLDYPLVVSAIEKEAELVRENIRIAQNPGKVWEKWKLDIKAQLQYIQKKLRQQDTQAVEDARVLLDQAAARYRVSSNDDDREIFDDVMRNYKETMLRSSQYSQDAAFDFQVANAEKSTKHFFRPLDTSLRRVSIQTVVTPSGNVSTNPHEIALRFLEHWGSEMGDAESPSGTAPAPDKLK</sequence>
<protein>
    <submittedName>
        <fullName evidence="1">Uncharacterized protein</fullName>
    </submittedName>
</protein>
<gene>
    <name evidence="1" type="ORF">PsorP6_009163</name>
</gene>
<comment type="caution">
    <text evidence="1">The sequence shown here is derived from an EMBL/GenBank/DDBJ whole genome shotgun (WGS) entry which is preliminary data.</text>
</comment>
<organism evidence="1 2">
    <name type="scientific">Peronosclerospora sorghi</name>
    <dbReference type="NCBI Taxonomy" id="230839"/>
    <lineage>
        <taxon>Eukaryota</taxon>
        <taxon>Sar</taxon>
        <taxon>Stramenopiles</taxon>
        <taxon>Oomycota</taxon>
        <taxon>Peronosporomycetes</taxon>
        <taxon>Peronosporales</taxon>
        <taxon>Peronosporaceae</taxon>
        <taxon>Peronosclerospora</taxon>
    </lineage>
</organism>